<protein>
    <submittedName>
        <fullName evidence="2">Uncharacterized protein</fullName>
    </submittedName>
</protein>
<evidence type="ECO:0000313" key="3">
    <source>
        <dbReference type="Proteomes" id="UP000289954"/>
    </source>
</evidence>
<keyword evidence="3" id="KW-1185">Reference proteome</keyword>
<sequence length="146" mass="15985">MSPRVRRTALPYDVDEDLPREPTPAGRVLDARLHLLDRQTLDVDDVPVACVDDLEVRTASGSGDVTSGASPAYVTALLSGPVLGTRLFGGRPPASRLHRILWRNVADVGTTVRLGVRGEDLDVLWVERWVRDHVVGRIPGGRHDPQ</sequence>
<feature type="region of interest" description="Disordered" evidence="1">
    <location>
        <begin position="1"/>
        <end position="23"/>
    </location>
</feature>
<dbReference type="EMBL" id="BIMR01000005">
    <property type="protein sequence ID" value="GCE74987.1"/>
    <property type="molecule type" value="Genomic_DNA"/>
</dbReference>
<name>A0A402DLI4_9CELL</name>
<gene>
    <name evidence="2" type="ORF">CBZ_00430</name>
</gene>
<reference evidence="2 3" key="1">
    <citation type="submission" date="2019-01" db="EMBL/GenBank/DDBJ databases">
        <title>Draft genome sequence of Cellulomonas takizawaensis strain TKZ-21.</title>
        <authorList>
            <person name="Yamamura H."/>
            <person name="Hayashi T."/>
            <person name="Hamada M."/>
            <person name="Serisawa Y."/>
            <person name="Matsuyama K."/>
            <person name="Nakagawa Y."/>
            <person name="Otoguro M."/>
            <person name="Yanagida F."/>
            <person name="Hayakawa M."/>
        </authorList>
    </citation>
    <scope>NUCLEOTIDE SEQUENCE [LARGE SCALE GENOMIC DNA]</scope>
    <source>
        <strain evidence="2 3">NBRC12680</strain>
    </source>
</reference>
<dbReference type="AlphaFoldDB" id="A0A402DLI4"/>
<dbReference type="RefSeq" id="WP_246012914.1">
    <property type="nucleotide sequence ID" value="NZ_BIMR01000005.1"/>
</dbReference>
<evidence type="ECO:0000313" key="2">
    <source>
        <dbReference type="EMBL" id="GCE74987.1"/>
    </source>
</evidence>
<accession>A0A402DLI4</accession>
<comment type="caution">
    <text evidence="2">The sequence shown here is derived from an EMBL/GenBank/DDBJ whole genome shotgun (WGS) entry which is preliminary data.</text>
</comment>
<organism evidence="2 3">
    <name type="scientific">Cellulomonas biazotea</name>
    <dbReference type="NCBI Taxonomy" id="1709"/>
    <lineage>
        <taxon>Bacteria</taxon>
        <taxon>Bacillati</taxon>
        <taxon>Actinomycetota</taxon>
        <taxon>Actinomycetes</taxon>
        <taxon>Micrococcales</taxon>
        <taxon>Cellulomonadaceae</taxon>
        <taxon>Cellulomonas</taxon>
    </lineage>
</organism>
<evidence type="ECO:0000256" key="1">
    <source>
        <dbReference type="SAM" id="MobiDB-lite"/>
    </source>
</evidence>
<proteinExistence type="predicted"/>
<dbReference type="Proteomes" id="UP000289954">
    <property type="component" value="Unassembled WGS sequence"/>
</dbReference>